<dbReference type="GO" id="GO:0051260">
    <property type="term" value="P:protein homooligomerization"/>
    <property type="evidence" value="ECO:0007669"/>
    <property type="project" value="InterPro"/>
</dbReference>
<sequence length="304" mass="34046">MRERKPIRKMKRSRVSDQIIRVEEPDAEEGEASPAKATPVPHFSDRRICINVGGEYITTLASTLCSEPSKFSEWVENNFQGLPRDSMGNPFIDRDPENFRQIISYLRGYELPTATEKIVFLAEDAEYYHIDRLLALINPPAEWRFVSGPGVSSSRKEFSTENILATCGNEPLPQVGKSVFLLRIDKCELVSIGLVGTESPDHDEPLERQTNAIAYRSTGELIRSLNSSSTFFSGNGYKGRDTVMVQVLFKPEGAAQIEFFCNDVKTHETEWLSPVPPLRFAVSLHGVSAVVIERCVAGVKDEDM</sequence>
<proteinExistence type="predicted"/>
<dbReference type="SUPFAM" id="SSF54695">
    <property type="entry name" value="POZ domain"/>
    <property type="match status" value="1"/>
</dbReference>
<dbReference type="PANTHER" id="PTHR14499:SF136">
    <property type="entry name" value="GH08630P"/>
    <property type="match status" value="1"/>
</dbReference>
<dbReference type="SMART" id="SM00225">
    <property type="entry name" value="BTB"/>
    <property type="match status" value="1"/>
</dbReference>
<dbReference type="AlphaFoldDB" id="A0A3L6KU60"/>
<reference evidence="3 4" key="1">
    <citation type="submission" date="2018-09" db="EMBL/GenBank/DDBJ databases">
        <title>whole genome sequence of T. equiperdum IVM-t1 strain.</title>
        <authorList>
            <person name="Suganuma K."/>
        </authorList>
    </citation>
    <scope>NUCLEOTIDE SEQUENCE [LARGE SCALE GENOMIC DNA]</scope>
    <source>
        <strain evidence="3 4">IVM-t1</strain>
    </source>
</reference>
<evidence type="ECO:0000313" key="4">
    <source>
        <dbReference type="Proteomes" id="UP000266743"/>
    </source>
</evidence>
<evidence type="ECO:0000256" key="1">
    <source>
        <dbReference type="SAM" id="MobiDB-lite"/>
    </source>
</evidence>
<dbReference type="SMR" id="A0A3L6KU60"/>
<dbReference type="InterPro" id="IPR003131">
    <property type="entry name" value="T1-type_BTB"/>
</dbReference>
<name>A0A3L6KU60_9TRYP</name>
<comment type="caution">
    <text evidence="3">The sequence shown here is derived from an EMBL/GenBank/DDBJ whole genome shotgun (WGS) entry which is preliminary data.</text>
</comment>
<dbReference type="EMBL" id="QSBY01000011">
    <property type="protein sequence ID" value="RHW67932.1"/>
    <property type="molecule type" value="Genomic_DNA"/>
</dbReference>
<feature type="compositionally biased region" description="Basic residues" evidence="1">
    <location>
        <begin position="1"/>
        <end position="13"/>
    </location>
</feature>
<evidence type="ECO:0000259" key="2">
    <source>
        <dbReference type="SMART" id="SM00225"/>
    </source>
</evidence>
<feature type="domain" description="BTB" evidence="2">
    <location>
        <begin position="46"/>
        <end position="145"/>
    </location>
</feature>
<dbReference type="PANTHER" id="PTHR14499">
    <property type="entry name" value="POTASSIUM CHANNEL TETRAMERIZATION DOMAIN-CONTAINING"/>
    <property type="match status" value="1"/>
</dbReference>
<evidence type="ECO:0000313" key="3">
    <source>
        <dbReference type="EMBL" id="RHW67932.1"/>
    </source>
</evidence>
<dbReference type="Gene3D" id="3.30.710.10">
    <property type="entry name" value="Potassium Channel Kv1.1, Chain A"/>
    <property type="match status" value="1"/>
</dbReference>
<dbReference type="InterPro" id="IPR000210">
    <property type="entry name" value="BTB/POZ_dom"/>
</dbReference>
<gene>
    <name evidence="3" type="ORF">DPX39_110051400</name>
</gene>
<accession>A0A3L6KU60</accession>
<feature type="region of interest" description="Disordered" evidence="1">
    <location>
        <begin position="1"/>
        <end position="38"/>
    </location>
</feature>
<dbReference type="Proteomes" id="UP000266743">
    <property type="component" value="Chromosome 11"/>
</dbReference>
<dbReference type="CDD" id="cd18316">
    <property type="entry name" value="BTB_POZ_KCTD-like"/>
    <property type="match status" value="1"/>
</dbReference>
<dbReference type="InterPro" id="IPR011333">
    <property type="entry name" value="SKP1/BTB/POZ_sf"/>
</dbReference>
<organism evidence="3 4">
    <name type="scientific">Trypanosoma brucei equiperdum</name>
    <dbReference type="NCBI Taxonomy" id="630700"/>
    <lineage>
        <taxon>Eukaryota</taxon>
        <taxon>Discoba</taxon>
        <taxon>Euglenozoa</taxon>
        <taxon>Kinetoplastea</taxon>
        <taxon>Metakinetoplastina</taxon>
        <taxon>Trypanosomatida</taxon>
        <taxon>Trypanosomatidae</taxon>
        <taxon>Trypanosoma</taxon>
    </lineage>
</organism>
<dbReference type="Pfam" id="PF02214">
    <property type="entry name" value="BTB_2"/>
    <property type="match status" value="1"/>
</dbReference>
<protein>
    <submittedName>
        <fullName evidence="3">Btb/poz domain containing protein</fullName>
    </submittedName>
</protein>